<name>A0A915I7A6_ROMCU</name>
<dbReference type="AlphaFoldDB" id="A0A915I7A6"/>
<evidence type="ECO:0000313" key="1">
    <source>
        <dbReference type="Proteomes" id="UP000887565"/>
    </source>
</evidence>
<sequence>MLRMEIGFEITDKFDLATDNVDCAPGILLKKFHQSQESLLFHPRMNFPGIEIKTLWGALEQHRQVEQKMSNAYADYEKNYLQRLQIPNIPYIKRKGRKAQTLECLLFIFSWANYNAKTRKIIGNFDASRSNNIAKAFWKNKITVKNRAFRQIRQKQHMIEHSSMI</sequence>
<dbReference type="WBParaSite" id="nRc.2.0.1.t09751-RA">
    <property type="protein sequence ID" value="nRc.2.0.1.t09751-RA"/>
    <property type="gene ID" value="nRc.2.0.1.g09751"/>
</dbReference>
<keyword evidence="1" id="KW-1185">Reference proteome</keyword>
<accession>A0A915I7A6</accession>
<dbReference type="Proteomes" id="UP000887565">
    <property type="component" value="Unplaced"/>
</dbReference>
<proteinExistence type="predicted"/>
<evidence type="ECO:0000313" key="2">
    <source>
        <dbReference type="WBParaSite" id="nRc.2.0.1.t09751-RA"/>
    </source>
</evidence>
<organism evidence="1 2">
    <name type="scientific">Romanomermis culicivorax</name>
    <name type="common">Nematode worm</name>
    <dbReference type="NCBI Taxonomy" id="13658"/>
    <lineage>
        <taxon>Eukaryota</taxon>
        <taxon>Metazoa</taxon>
        <taxon>Ecdysozoa</taxon>
        <taxon>Nematoda</taxon>
        <taxon>Enoplea</taxon>
        <taxon>Dorylaimia</taxon>
        <taxon>Mermithida</taxon>
        <taxon>Mermithoidea</taxon>
        <taxon>Mermithidae</taxon>
        <taxon>Romanomermis</taxon>
    </lineage>
</organism>
<reference evidence="2" key="1">
    <citation type="submission" date="2022-11" db="UniProtKB">
        <authorList>
            <consortium name="WormBaseParasite"/>
        </authorList>
    </citation>
    <scope>IDENTIFICATION</scope>
</reference>
<protein>
    <submittedName>
        <fullName evidence="2">Uncharacterized protein</fullName>
    </submittedName>
</protein>